<dbReference type="RefSeq" id="WP_013563290.1">
    <property type="nucleotide sequence ID" value="NC_014962.1"/>
</dbReference>
<evidence type="ECO:0000256" key="5">
    <source>
        <dbReference type="SAM" id="Phobius"/>
    </source>
</evidence>
<comment type="subcellular location">
    <subcellularLocation>
        <location evidence="1">Membrane</location>
        <topology evidence="1">Multi-pass membrane protein</topology>
    </subcellularLocation>
</comment>
<feature type="transmembrane region" description="Helical" evidence="5">
    <location>
        <begin position="347"/>
        <end position="374"/>
    </location>
</feature>
<evidence type="ECO:0000256" key="1">
    <source>
        <dbReference type="ARBA" id="ARBA00004141"/>
    </source>
</evidence>
<dbReference type="InParanoid" id="E8QYM5"/>
<feature type="transmembrane region" description="Helical" evidence="5">
    <location>
        <begin position="41"/>
        <end position="62"/>
    </location>
</feature>
<feature type="transmembrane region" description="Helical" evidence="5">
    <location>
        <begin position="15"/>
        <end position="35"/>
    </location>
</feature>
<keyword evidence="7" id="KW-1185">Reference proteome</keyword>
<protein>
    <submittedName>
        <fullName evidence="6">Uncharacterized protein</fullName>
    </submittedName>
</protein>
<keyword evidence="4 5" id="KW-0472">Membrane</keyword>
<gene>
    <name evidence="6" type="ordered locus">Isop_0406</name>
</gene>
<dbReference type="AlphaFoldDB" id="E8QYM5"/>
<feature type="transmembrane region" description="Helical" evidence="5">
    <location>
        <begin position="267"/>
        <end position="289"/>
    </location>
</feature>
<proteinExistence type="predicted"/>
<dbReference type="EMBL" id="CP002353">
    <property type="protein sequence ID" value="ADV61001.1"/>
    <property type="molecule type" value="Genomic_DNA"/>
</dbReference>
<dbReference type="HOGENOM" id="CLU_619326_0_0_0"/>
<reference key="1">
    <citation type="submission" date="2010-11" db="EMBL/GenBank/DDBJ databases">
        <title>The complete sequence of chromosome of Isophaera pallida ATCC 43644.</title>
        <authorList>
            <consortium name="US DOE Joint Genome Institute (JGI-PGF)"/>
            <person name="Lucas S."/>
            <person name="Copeland A."/>
            <person name="Lapidus A."/>
            <person name="Bruce D."/>
            <person name="Goodwin L."/>
            <person name="Pitluck S."/>
            <person name="Kyrpides N."/>
            <person name="Mavromatis K."/>
            <person name="Pagani I."/>
            <person name="Ivanova N."/>
            <person name="Saunders E."/>
            <person name="Brettin T."/>
            <person name="Detter J.C."/>
            <person name="Han C."/>
            <person name="Tapia R."/>
            <person name="Land M."/>
            <person name="Hauser L."/>
            <person name="Markowitz V."/>
            <person name="Cheng J.-F."/>
            <person name="Hugenholtz P."/>
            <person name="Woyke T."/>
            <person name="Wu D."/>
            <person name="Eisen J.A."/>
        </authorList>
    </citation>
    <scope>NUCLEOTIDE SEQUENCE</scope>
    <source>
        <strain>ATCC 43644</strain>
    </source>
</reference>
<dbReference type="KEGG" id="ipa:Isop_0406"/>
<evidence type="ECO:0000313" key="6">
    <source>
        <dbReference type="EMBL" id="ADV61001.1"/>
    </source>
</evidence>
<dbReference type="eggNOG" id="COG0619">
    <property type="taxonomic scope" value="Bacteria"/>
</dbReference>
<dbReference type="OrthoDB" id="8208594at2"/>
<dbReference type="InterPro" id="IPR003339">
    <property type="entry name" value="ABC/ECF_trnsptr_transmembrane"/>
</dbReference>
<feature type="transmembrane region" description="Helical" evidence="5">
    <location>
        <begin position="386"/>
        <end position="407"/>
    </location>
</feature>
<organism evidence="6 7">
    <name type="scientific">Isosphaera pallida (strain ATCC 43644 / DSM 9630 / IS1B)</name>
    <dbReference type="NCBI Taxonomy" id="575540"/>
    <lineage>
        <taxon>Bacteria</taxon>
        <taxon>Pseudomonadati</taxon>
        <taxon>Planctomycetota</taxon>
        <taxon>Planctomycetia</taxon>
        <taxon>Isosphaerales</taxon>
        <taxon>Isosphaeraceae</taxon>
        <taxon>Isosphaera</taxon>
    </lineage>
</organism>
<feature type="transmembrane region" description="Helical" evidence="5">
    <location>
        <begin position="110"/>
        <end position="132"/>
    </location>
</feature>
<keyword evidence="2 5" id="KW-0812">Transmembrane</keyword>
<dbReference type="STRING" id="575540.Isop_0406"/>
<dbReference type="Proteomes" id="UP000008631">
    <property type="component" value="Chromosome"/>
</dbReference>
<evidence type="ECO:0000256" key="2">
    <source>
        <dbReference type="ARBA" id="ARBA00022692"/>
    </source>
</evidence>
<evidence type="ECO:0000256" key="3">
    <source>
        <dbReference type="ARBA" id="ARBA00022989"/>
    </source>
</evidence>
<evidence type="ECO:0000256" key="4">
    <source>
        <dbReference type="ARBA" id="ARBA00023136"/>
    </source>
</evidence>
<dbReference type="GO" id="GO:0005886">
    <property type="term" value="C:plasma membrane"/>
    <property type="evidence" value="ECO:0007669"/>
    <property type="project" value="UniProtKB-ARBA"/>
</dbReference>
<accession>E8QYM5</accession>
<dbReference type="CDD" id="cd16914">
    <property type="entry name" value="EcfT"/>
    <property type="match status" value="1"/>
</dbReference>
<reference evidence="6 7" key="2">
    <citation type="journal article" date="2011" name="Stand. Genomic Sci.">
        <title>Complete genome sequence of Isosphaera pallida type strain (IS1B).</title>
        <authorList>
            <consortium name="US DOE Joint Genome Institute (JGI-PGF)"/>
            <person name="Goker M."/>
            <person name="Cleland D."/>
            <person name="Saunders E."/>
            <person name="Lapidus A."/>
            <person name="Nolan M."/>
            <person name="Lucas S."/>
            <person name="Hammon N."/>
            <person name="Deshpande S."/>
            <person name="Cheng J.F."/>
            <person name="Tapia R."/>
            <person name="Han C."/>
            <person name="Goodwin L."/>
            <person name="Pitluck S."/>
            <person name="Liolios K."/>
            <person name="Pagani I."/>
            <person name="Ivanova N."/>
            <person name="Mavromatis K."/>
            <person name="Pati A."/>
            <person name="Chen A."/>
            <person name="Palaniappan K."/>
            <person name="Land M."/>
            <person name="Hauser L."/>
            <person name="Chang Y.J."/>
            <person name="Jeffries C.D."/>
            <person name="Detter J.C."/>
            <person name="Beck B."/>
            <person name="Woyke T."/>
            <person name="Bristow J."/>
            <person name="Eisen J.A."/>
            <person name="Markowitz V."/>
            <person name="Hugenholtz P."/>
            <person name="Kyrpides N.C."/>
            <person name="Klenk H.P."/>
        </authorList>
    </citation>
    <scope>NUCLEOTIDE SEQUENCE [LARGE SCALE GENOMIC DNA]</scope>
    <source>
        <strain evidence="7">ATCC 43644 / DSM 9630 / IS1B</strain>
    </source>
</reference>
<sequence length="442" mass="46727">MTDHPPPLPSRTRFAVLKVCYLLAVTAAVFVVPAVEATRPARWWVVPGLLLLQAAILIGCGVEGRDLLRPLGRLKWLFVVLLACYAFLPGEDERAVAVWRAIPIAGWTWWVNLGGLALAALMCLQILTVLLASAVVRLTGPGTDLVVGLRFLGLPKLFVYPLDLVLAHLGGARCPRARGGGGGRGRRGVGGGRAAAETLAPGFFSVLRGLTRGDVAAFTTAIQKALDDARRQVEENAGEPLDPQFANDAAVIAGVGLVMVGFKMLKLLPGVPIASGHKTLLLFPLYLLAARRTHTRWGGTAAGSVMGVVGFLQGDGRFGVLDILKHVTPGLLIDLTKPVVERLPERAWVYGVLGLLAGVARLTTELAVLCLLGTRAEVYIILGVKLVPTLLAGALGGVVAVAVLRVFPNDPDQPPNESDGQPKSAVELVAVTHQHENAKENG</sequence>
<keyword evidence="3 5" id="KW-1133">Transmembrane helix</keyword>
<evidence type="ECO:0000313" key="7">
    <source>
        <dbReference type="Proteomes" id="UP000008631"/>
    </source>
</evidence>
<name>E8QYM5_ISOPI</name>